<evidence type="ECO:0000313" key="4">
    <source>
        <dbReference type="Proteomes" id="UP000289738"/>
    </source>
</evidence>
<dbReference type="Pfam" id="PF03108">
    <property type="entry name" value="DBD_Tnp_Mut"/>
    <property type="match status" value="1"/>
</dbReference>
<protein>
    <recommendedName>
        <fullName evidence="2">Transposase MuDR plant domain-containing protein</fullName>
    </recommendedName>
</protein>
<evidence type="ECO:0000313" key="3">
    <source>
        <dbReference type="EMBL" id="RYR35084.1"/>
    </source>
</evidence>
<dbReference type="EMBL" id="SDMP01000010">
    <property type="protein sequence ID" value="RYR35084.1"/>
    <property type="molecule type" value="Genomic_DNA"/>
</dbReference>
<accession>A0A445B8V3</accession>
<feature type="domain" description="Transposase MuDR plant" evidence="2">
    <location>
        <begin position="176"/>
        <end position="239"/>
    </location>
</feature>
<keyword evidence="4" id="KW-1185">Reference proteome</keyword>
<organism evidence="3 4">
    <name type="scientific">Arachis hypogaea</name>
    <name type="common">Peanut</name>
    <dbReference type="NCBI Taxonomy" id="3818"/>
    <lineage>
        <taxon>Eukaryota</taxon>
        <taxon>Viridiplantae</taxon>
        <taxon>Streptophyta</taxon>
        <taxon>Embryophyta</taxon>
        <taxon>Tracheophyta</taxon>
        <taxon>Spermatophyta</taxon>
        <taxon>Magnoliopsida</taxon>
        <taxon>eudicotyledons</taxon>
        <taxon>Gunneridae</taxon>
        <taxon>Pentapetalae</taxon>
        <taxon>rosids</taxon>
        <taxon>fabids</taxon>
        <taxon>Fabales</taxon>
        <taxon>Fabaceae</taxon>
        <taxon>Papilionoideae</taxon>
        <taxon>50 kb inversion clade</taxon>
        <taxon>dalbergioids sensu lato</taxon>
        <taxon>Dalbergieae</taxon>
        <taxon>Pterocarpus clade</taxon>
        <taxon>Arachis</taxon>
    </lineage>
</organism>
<evidence type="ECO:0000259" key="2">
    <source>
        <dbReference type="Pfam" id="PF03108"/>
    </source>
</evidence>
<name>A0A445B8V3_ARAHY</name>
<feature type="region of interest" description="Disordered" evidence="1">
    <location>
        <begin position="1"/>
        <end position="77"/>
    </location>
</feature>
<dbReference type="InterPro" id="IPR004332">
    <property type="entry name" value="Transposase_MuDR"/>
</dbReference>
<dbReference type="Proteomes" id="UP000289738">
    <property type="component" value="Chromosome A10"/>
</dbReference>
<reference evidence="3 4" key="1">
    <citation type="submission" date="2019-01" db="EMBL/GenBank/DDBJ databases">
        <title>Sequencing of cultivated peanut Arachis hypogaea provides insights into genome evolution and oil improvement.</title>
        <authorList>
            <person name="Chen X."/>
        </authorList>
    </citation>
    <scope>NUCLEOTIDE SEQUENCE [LARGE SCALE GENOMIC DNA]</scope>
    <source>
        <strain evidence="4">cv. Fuhuasheng</strain>
        <tissue evidence="3">Leaves</tissue>
    </source>
</reference>
<feature type="compositionally biased region" description="Polar residues" evidence="1">
    <location>
        <begin position="52"/>
        <end position="67"/>
    </location>
</feature>
<dbReference type="AlphaFoldDB" id="A0A445B8V3"/>
<proteinExistence type="predicted"/>
<evidence type="ECO:0000256" key="1">
    <source>
        <dbReference type="SAM" id="MobiDB-lite"/>
    </source>
</evidence>
<gene>
    <name evidence="3" type="ORF">Ahy_A10g050215</name>
</gene>
<sequence>MKRSSISRRPCTRSAAKGSRSKVFNNEIPFDVSSDSSDSDEDSLFKPGLDEGSSSYSEAIGNDNETGSRIRRHKVQSDVGTRNVNPVWKGKEKILDEDDGLVQEVSDAEVDLSFVGCVDEVEDDGLEPGVDSDDINFWHSEEMKMPPNSEDELEEGNDSEEACPLFREGARFGELHLEVGMKFRTKWKFREAVREYTIHEGRSIKLVKKDNIRCRAVCKVSDCPWVAYASRDHENTCWQIKTFNDDHACPREDKNRVADKPLFYGLSCAKLNGFYQLFTHLFI</sequence>
<comment type="caution">
    <text evidence="3">The sequence shown here is derived from an EMBL/GenBank/DDBJ whole genome shotgun (WGS) entry which is preliminary data.</text>
</comment>